<dbReference type="InterPro" id="IPR041650">
    <property type="entry name" value="HEPN_Swt1"/>
</dbReference>
<evidence type="ECO:0000313" key="3">
    <source>
        <dbReference type="Proteomes" id="UP001430796"/>
    </source>
</evidence>
<reference evidence="3" key="1">
    <citation type="submission" date="2022-01" db="EMBL/GenBank/DDBJ databases">
        <title>Lysobacter chinensis sp. nov., a bacterium isolated from cow dung compost.</title>
        <authorList>
            <person name="Zhou L.Y."/>
        </authorList>
    </citation>
    <scope>NUCLEOTIDE SEQUENCE [LARGE SCALE GENOMIC DNA]</scope>
    <source>
        <strain evidence="3">TLK-CK17</strain>
    </source>
</reference>
<gene>
    <name evidence="2" type="ORF">L3V18_18755</name>
</gene>
<accession>A0ABS9HYH3</accession>
<evidence type="ECO:0000313" key="2">
    <source>
        <dbReference type="EMBL" id="MCF7223793.1"/>
    </source>
</evidence>
<keyword evidence="3" id="KW-1185">Reference proteome</keyword>
<reference evidence="2 3" key="2">
    <citation type="submission" date="2022-01" db="EMBL/GenBank/DDBJ databases">
        <title>Lysobacter chinensis sp. nov., a bacterium isolated from cow dung compost.</title>
        <authorList>
            <person name="Liu Y."/>
        </authorList>
    </citation>
    <scope>NUCLEOTIDE SEQUENCE [LARGE SCALE GENOMIC DNA]</scope>
    <source>
        <strain evidence="2 3">TLK-CK17</strain>
    </source>
</reference>
<organism evidence="2 3">
    <name type="scientific">Marilutibacter chinensis</name>
    <dbReference type="NCBI Taxonomy" id="2912247"/>
    <lineage>
        <taxon>Bacteria</taxon>
        <taxon>Pseudomonadati</taxon>
        <taxon>Pseudomonadota</taxon>
        <taxon>Gammaproteobacteria</taxon>
        <taxon>Lysobacterales</taxon>
        <taxon>Lysobacteraceae</taxon>
        <taxon>Marilutibacter</taxon>
    </lineage>
</organism>
<dbReference type="RefSeq" id="WP_237056937.1">
    <property type="nucleotide sequence ID" value="NZ_JAKJPO010000023.1"/>
</dbReference>
<dbReference type="Proteomes" id="UP001430796">
    <property type="component" value="Unassembled WGS sequence"/>
</dbReference>
<comment type="caution">
    <text evidence="2">The sequence shown here is derived from an EMBL/GenBank/DDBJ whole genome shotgun (WGS) entry which is preliminary data.</text>
</comment>
<sequence length="191" mass="22116">MKDLDLYSFVYRGVLTEEALDKNGRWRRGHFGQEEAREAQKSLSYDFLDSDLLQEAQRMSVVYAAVHAFENAVRNLVTKAMAEANGEHWWQKVPERIRKSSKNRMDEDAKFRWHGARGAQEINYCDFGDLSSIIVTNWDVFDDLLGNMEWAKATLNTLEKSRNIIMHGGSLAKEDVERIGMNIRDWIRQAG</sequence>
<proteinExistence type="predicted"/>
<feature type="domain" description="Swt1-like HEPN" evidence="1">
    <location>
        <begin position="67"/>
        <end position="189"/>
    </location>
</feature>
<protein>
    <recommendedName>
        <fullName evidence="1">Swt1-like HEPN domain-containing protein</fullName>
    </recommendedName>
</protein>
<name>A0ABS9HYH3_9GAMM</name>
<dbReference type="EMBL" id="JAKJPO010000023">
    <property type="protein sequence ID" value="MCF7223793.1"/>
    <property type="molecule type" value="Genomic_DNA"/>
</dbReference>
<evidence type="ECO:0000259" key="1">
    <source>
        <dbReference type="Pfam" id="PF18731"/>
    </source>
</evidence>
<dbReference type="Pfam" id="PF18731">
    <property type="entry name" value="HEPN_Swt1"/>
    <property type="match status" value="1"/>
</dbReference>